<evidence type="ECO:0000259" key="6">
    <source>
        <dbReference type="Pfam" id="PF03330"/>
    </source>
</evidence>
<evidence type="ECO:0000256" key="3">
    <source>
        <dbReference type="HAMAP-Rule" id="MF_02071"/>
    </source>
</evidence>
<reference evidence="8" key="1">
    <citation type="journal article" date="2019" name="Int. J. Syst. Evol. Microbiol.">
        <title>The Global Catalogue of Microorganisms (GCM) 10K type strain sequencing project: providing services to taxonomists for standard genome sequencing and annotation.</title>
        <authorList>
            <consortium name="The Broad Institute Genomics Platform"/>
            <consortium name="The Broad Institute Genome Sequencing Center for Infectious Disease"/>
            <person name="Wu L."/>
            <person name="Ma J."/>
        </authorList>
    </citation>
    <scope>NUCLEOTIDE SEQUENCE [LARGE SCALE GENOMIC DNA]</scope>
    <source>
        <strain evidence="8">JCM 11650</strain>
    </source>
</reference>
<keyword evidence="1 3" id="KW-0456">Lyase</keyword>
<comment type="similarity">
    <text evidence="3 4">Belongs to the RlpA family.</text>
</comment>
<name>A0ABV9GW19_9BURK</name>
<dbReference type="InterPro" id="IPR034718">
    <property type="entry name" value="RlpA"/>
</dbReference>
<feature type="domain" description="RlpA-like protein double-psi beta-barrel" evidence="6">
    <location>
        <begin position="98"/>
        <end position="185"/>
    </location>
</feature>
<evidence type="ECO:0000313" key="8">
    <source>
        <dbReference type="Proteomes" id="UP001595967"/>
    </source>
</evidence>
<evidence type="ECO:0000256" key="1">
    <source>
        <dbReference type="ARBA" id="ARBA00023239"/>
    </source>
</evidence>
<dbReference type="HAMAP" id="MF_02071">
    <property type="entry name" value="RlpA"/>
    <property type="match status" value="1"/>
</dbReference>
<dbReference type="EC" id="4.2.2.-" evidence="3"/>
<evidence type="ECO:0000256" key="2">
    <source>
        <dbReference type="ARBA" id="ARBA00023316"/>
    </source>
</evidence>
<dbReference type="NCBIfam" id="TIGR00413">
    <property type="entry name" value="rlpA"/>
    <property type="match status" value="1"/>
</dbReference>
<dbReference type="InterPro" id="IPR036908">
    <property type="entry name" value="RlpA-like_sf"/>
</dbReference>
<dbReference type="RefSeq" id="WP_377725822.1">
    <property type="nucleotide sequence ID" value="NZ_JBHSEW010000007.1"/>
</dbReference>
<feature type="region of interest" description="Disordered" evidence="5">
    <location>
        <begin position="1"/>
        <end position="24"/>
    </location>
</feature>
<accession>A0ABV9GW19</accession>
<dbReference type="InterPro" id="IPR012997">
    <property type="entry name" value="RplA"/>
</dbReference>
<keyword evidence="8" id="KW-1185">Reference proteome</keyword>
<dbReference type="PANTHER" id="PTHR34183:SF1">
    <property type="entry name" value="ENDOLYTIC PEPTIDOGLYCAN TRANSGLYCOSYLASE RLPA"/>
    <property type="match status" value="1"/>
</dbReference>
<gene>
    <name evidence="3" type="primary">rlpA</name>
    <name evidence="7" type="ORF">ACFO3A_09110</name>
</gene>
<evidence type="ECO:0000313" key="7">
    <source>
        <dbReference type="EMBL" id="MFC4622373.1"/>
    </source>
</evidence>
<organism evidence="7 8">
    <name type="scientific">Comamonas nitrativorans</name>
    <dbReference type="NCBI Taxonomy" id="108437"/>
    <lineage>
        <taxon>Bacteria</taxon>
        <taxon>Pseudomonadati</taxon>
        <taxon>Pseudomonadota</taxon>
        <taxon>Betaproteobacteria</taxon>
        <taxon>Burkholderiales</taxon>
        <taxon>Comamonadaceae</taxon>
        <taxon>Comamonas</taxon>
    </lineage>
</organism>
<dbReference type="Pfam" id="PF03330">
    <property type="entry name" value="DPBB_1"/>
    <property type="match status" value="1"/>
</dbReference>
<dbReference type="InterPro" id="IPR009009">
    <property type="entry name" value="RlpA-like_DPBB"/>
</dbReference>
<dbReference type="PANTHER" id="PTHR34183">
    <property type="entry name" value="ENDOLYTIC PEPTIDOGLYCAN TRANSGLYCOSYLASE RLPA"/>
    <property type="match status" value="1"/>
</dbReference>
<keyword evidence="2 3" id="KW-0961">Cell wall biogenesis/degradation</keyword>
<comment type="caution">
    <text evidence="7">The sequence shown here is derived from an EMBL/GenBank/DDBJ whole genome shotgun (WGS) entry which is preliminary data.</text>
</comment>
<comment type="function">
    <text evidence="3">Lytic transglycosylase with a strong preference for naked glycan strands that lack stem peptides.</text>
</comment>
<dbReference type="SUPFAM" id="SSF50685">
    <property type="entry name" value="Barwin-like endoglucanases"/>
    <property type="match status" value="1"/>
</dbReference>
<dbReference type="EMBL" id="JBHSEW010000007">
    <property type="protein sequence ID" value="MFC4622373.1"/>
    <property type="molecule type" value="Genomic_DNA"/>
</dbReference>
<protein>
    <recommendedName>
        <fullName evidence="3">Endolytic peptidoglycan transglycosylase RlpA</fullName>
        <ecNumber evidence="3">4.2.2.-</ecNumber>
    </recommendedName>
</protein>
<sequence>MDGHQSTRTALPPPALTDRPARRARRWPSPLAALAAALLAAGCAPTAVTPVETGAHLQAPSNLTLVQQLRRMAPEPGLQLPDPLRAARQAVQDEMVDEQGIASWYGPGFHGRRTASGERFNTHDFTAAHPRYAFGTRLCVLSRDGKAVEVRVNDRGPYAKNRIIDLSRAAAEALGMTDSGIRRVQLWKLDAEETCADRVDVLAAGPEAAQ</sequence>
<evidence type="ECO:0000256" key="4">
    <source>
        <dbReference type="RuleBase" id="RU003495"/>
    </source>
</evidence>
<dbReference type="Gene3D" id="2.40.40.10">
    <property type="entry name" value="RlpA-like domain"/>
    <property type="match status" value="1"/>
</dbReference>
<proteinExistence type="inferred from homology"/>
<dbReference type="Proteomes" id="UP001595967">
    <property type="component" value="Unassembled WGS sequence"/>
</dbReference>
<dbReference type="CDD" id="cd22268">
    <property type="entry name" value="DPBB_RlpA-like"/>
    <property type="match status" value="1"/>
</dbReference>
<evidence type="ECO:0000256" key="5">
    <source>
        <dbReference type="SAM" id="MobiDB-lite"/>
    </source>
</evidence>